<dbReference type="EMBL" id="OZ021737">
    <property type="protein sequence ID" value="CAK9317710.1"/>
    <property type="molecule type" value="Genomic_DNA"/>
</dbReference>
<gene>
    <name evidence="2" type="ORF">CITCOLO1_LOCUS9625</name>
</gene>
<accession>A0ABP0YDI3</accession>
<dbReference type="PANTHER" id="PTHR38371">
    <property type="entry name" value="RHO GTPASE-ACTIVATING PROTEIN"/>
    <property type="match status" value="1"/>
</dbReference>
<name>A0ABP0YDI3_9ROSI</name>
<proteinExistence type="predicted"/>
<reference evidence="2 3" key="1">
    <citation type="submission" date="2024-03" db="EMBL/GenBank/DDBJ databases">
        <authorList>
            <person name="Gkanogiannis A."/>
            <person name="Becerra Lopez-Lavalle L."/>
        </authorList>
    </citation>
    <scope>NUCLEOTIDE SEQUENCE [LARGE SCALE GENOMIC DNA]</scope>
</reference>
<evidence type="ECO:0000313" key="2">
    <source>
        <dbReference type="EMBL" id="CAK9317710.1"/>
    </source>
</evidence>
<dbReference type="PANTHER" id="PTHR38371:SF1">
    <property type="entry name" value="RHO GTPASE-ACTIVATING PROTEIN"/>
    <property type="match status" value="1"/>
</dbReference>
<feature type="region of interest" description="Disordered" evidence="1">
    <location>
        <begin position="351"/>
        <end position="378"/>
    </location>
</feature>
<organism evidence="2 3">
    <name type="scientific">Citrullus colocynthis</name>
    <name type="common">colocynth</name>
    <dbReference type="NCBI Taxonomy" id="252529"/>
    <lineage>
        <taxon>Eukaryota</taxon>
        <taxon>Viridiplantae</taxon>
        <taxon>Streptophyta</taxon>
        <taxon>Embryophyta</taxon>
        <taxon>Tracheophyta</taxon>
        <taxon>Spermatophyta</taxon>
        <taxon>Magnoliopsida</taxon>
        <taxon>eudicotyledons</taxon>
        <taxon>Gunneridae</taxon>
        <taxon>Pentapetalae</taxon>
        <taxon>rosids</taxon>
        <taxon>fabids</taxon>
        <taxon>Cucurbitales</taxon>
        <taxon>Cucurbitaceae</taxon>
        <taxon>Benincaseae</taxon>
        <taxon>Citrullus</taxon>
    </lineage>
</organism>
<keyword evidence="3" id="KW-1185">Reference proteome</keyword>
<feature type="compositionally biased region" description="Polar residues" evidence="1">
    <location>
        <begin position="406"/>
        <end position="424"/>
    </location>
</feature>
<feature type="region of interest" description="Disordered" evidence="1">
    <location>
        <begin position="188"/>
        <end position="210"/>
    </location>
</feature>
<feature type="region of interest" description="Disordered" evidence="1">
    <location>
        <begin position="441"/>
        <end position="464"/>
    </location>
</feature>
<feature type="region of interest" description="Disordered" evidence="1">
    <location>
        <begin position="391"/>
        <end position="424"/>
    </location>
</feature>
<sequence length="512" mass="55968">MAYYEAPSFSLGLDLDLDLEPQIPLPDCATQKPSSDCSVGVNASSKEHDGGVVGPGATNCIGEIGHDSPRKFKRLKRGPARCSSVSKISESSPLFSVVDDDIEEFSSQEDCPRVSTDHHPSSLFQSVCSSSKAPLRGILTAPTSSQLKARKDKQTIDAPTSIGLEKQNKSLFSNLTISPLRKFQLLESDSDEPSSCDNQSRKGPKVASSLNKQKSTFGLSATVDVKKKSLTASISQKKDLWKDFCQTKSFHLPTPAFDEVCKEFSQLKQDNKAATELGSSAQISCMDNRTSNSSSSNEMMDKLGCPAHDYFFHDDPRIQKLVRHRLPNFLPLGVDGSRGSVIDYMRQFSNGEASTSRPSRVNMEKSSKRSTSISKGPNKIASKCWANEKAVSPLSSKRAAPKRAATQKNKIGNSSRNVKSKQGASNCELLDDSGNWIDPKSSFNLPRDTGKRRVHAGGQSAGHWYTSPEGKKVYVTKSGEELTGRSAYRFYKKDAGGFRKSKKKGATKKRKK</sequence>
<feature type="region of interest" description="Disordered" evidence="1">
    <location>
        <begin position="493"/>
        <end position="512"/>
    </location>
</feature>
<evidence type="ECO:0000313" key="3">
    <source>
        <dbReference type="Proteomes" id="UP001642487"/>
    </source>
</evidence>
<evidence type="ECO:0000256" key="1">
    <source>
        <dbReference type="SAM" id="MobiDB-lite"/>
    </source>
</evidence>
<dbReference type="Proteomes" id="UP001642487">
    <property type="component" value="Chromosome 3"/>
</dbReference>
<feature type="compositionally biased region" description="Basic residues" evidence="1">
    <location>
        <begin position="499"/>
        <end position="512"/>
    </location>
</feature>
<protein>
    <submittedName>
        <fullName evidence="2">Uncharacterized protein</fullName>
    </submittedName>
</protein>